<reference evidence="4" key="1">
    <citation type="journal article" date="2022" name="Int. J. Mol. Sci.">
        <title>Draft Genome of Tanacetum Coccineum: Genomic Comparison of Closely Related Tanacetum-Family Plants.</title>
        <authorList>
            <person name="Yamashiro T."/>
            <person name="Shiraishi A."/>
            <person name="Nakayama K."/>
            <person name="Satake H."/>
        </authorList>
    </citation>
    <scope>NUCLEOTIDE SEQUENCE</scope>
</reference>
<evidence type="ECO:0000259" key="3">
    <source>
        <dbReference type="Pfam" id="PF17921"/>
    </source>
</evidence>
<comment type="caution">
    <text evidence="4">The sequence shown here is derived from an EMBL/GenBank/DDBJ whole genome shotgun (WGS) entry which is preliminary data.</text>
</comment>
<keyword evidence="5" id="KW-1185">Reference proteome</keyword>
<protein>
    <submittedName>
        <fullName evidence="4">Transposon Tf2-12 polyprotein</fullName>
    </submittedName>
</protein>
<dbReference type="Pfam" id="PF17919">
    <property type="entry name" value="RT_RNaseH_2"/>
    <property type="match status" value="1"/>
</dbReference>
<dbReference type="InterPro" id="IPR041588">
    <property type="entry name" value="Integrase_H2C2"/>
</dbReference>
<dbReference type="Proteomes" id="UP001151760">
    <property type="component" value="Unassembled WGS sequence"/>
</dbReference>
<dbReference type="PANTHER" id="PTHR37984">
    <property type="entry name" value="PROTEIN CBG26694"/>
    <property type="match status" value="1"/>
</dbReference>
<organism evidence="4 5">
    <name type="scientific">Tanacetum coccineum</name>
    <dbReference type="NCBI Taxonomy" id="301880"/>
    <lineage>
        <taxon>Eukaryota</taxon>
        <taxon>Viridiplantae</taxon>
        <taxon>Streptophyta</taxon>
        <taxon>Embryophyta</taxon>
        <taxon>Tracheophyta</taxon>
        <taxon>Spermatophyta</taxon>
        <taxon>Magnoliopsida</taxon>
        <taxon>eudicotyledons</taxon>
        <taxon>Gunneridae</taxon>
        <taxon>Pentapetalae</taxon>
        <taxon>asterids</taxon>
        <taxon>campanulids</taxon>
        <taxon>Asterales</taxon>
        <taxon>Asteraceae</taxon>
        <taxon>Asteroideae</taxon>
        <taxon>Anthemideae</taxon>
        <taxon>Anthemidinae</taxon>
        <taxon>Tanacetum</taxon>
    </lineage>
</organism>
<dbReference type="InterPro" id="IPR050951">
    <property type="entry name" value="Retrovirus_Pol_polyprotein"/>
</dbReference>
<reference evidence="4" key="2">
    <citation type="submission" date="2022-01" db="EMBL/GenBank/DDBJ databases">
        <authorList>
            <person name="Yamashiro T."/>
            <person name="Shiraishi A."/>
            <person name="Satake H."/>
            <person name="Nakayama K."/>
        </authorList>
    </citation>
    <scope>NUCLEOTIDE SEQUENCE</scope>
</reference>
<dbReference type="SUPFAM" id="SSF53098">
    <property type="entry name" value="Ribonuclease H-like"/>
    <property type="match status" value="1"/>
</dbReference>
<feature type="domain" description="Integrase zinc-binding" evidence="3">
    <location>
        <begin position="186"/>
        <end position="227"/>
    </location>
</feature>
<gene>
    <name evidence="4" type="ORF">Tco_1113171</name>
</gene>
<proteinExistence type="predicted"/>
<accession>A0ABQ5IU66</accession>
<name>A0ABQ5IU66_9ASTR</name>
<evidence type="ECO:0000313" key="5">
    <source>
        <dbReference type="Proteomes" id="UP001151760"/>
    </source>
</evidence>
<dbReference type="InterPro" id="IPR012337">
    <property type="entry name" value="RNaseH-like_sf"/>
</dbReference>
<dbReference type="Gene3D" id="3.10.20.370">
    <property type="match status" value="1"/>
</dbReference>
<dbReference type="Pfam" id="PF17921">
    <property type="entry name" value="Integrase_H2C2"/>
    <property type="match status" value="1"/>
</dbReference>
<keyword evidence="1" id="KW-0511">Multifunctional enzyme</keyword>
<dbReference type="Gene3D" id="3.30.420.10">
    <property type="entry name" value="Ribonuclease H-like superfamily/Ribonuclease H"/>
    <property type="match status" value="1"/>
</dbReference>
<evidence type="ECO:0000259" key="2">
    <source>
        <dbReference type="Pfam" id="PF17919"/>
    </source>
</evidence>
<sequence>MPFLSTGMTNEVEFLGHKIIDGGLMMNDAKIKAIQDWEPPTKDKECQEVFESLKKAAMEEPVLRLPDVTMPFELHTDASDFAIGGVLMQDGHPVAFESRKLNETERKYTPRKANVVADALSRTAKFVAITQAQFFLQDRIKEGLEHDPLAKKIIALAKDGRTRRFWLKEEMLFTKGDRLYMPKWGNLRRAILKGCHDLKWVGHSGITRTLALVEGTYYWPRMGAMLRHSCGRALFANKTRLLKPLPMPKGPWESVSMDFITCFPNSEGGGSIIVVVDRFSKYGTFIAAPSDVTADDTAKLFFKNVDKLLDVAQFSYNMKRSEATGKSPFELVTGRQPFTPNVLAASYEGSSPTAYKTINEWHEQVDLAWALLDKAAKKMKKWADEKRWHVEFEVGDQVMMKLLSQQFKSLRKVHKGLIWRYEGPFPVIGRVGKVSYRVQPTAQVEDPPGLSR</sequence>
<dbReference type="PANTHER" id="PTHR37984:SF5">
    <property type="entry name" value="PROTEIN NYNRIN-LIKE"/>
    <property type="match status" value="1"/>
</dbReference>
<dbReference type="Gene3D" id="1.10.340.70">
    <property type="match status" value="1"/>
</dbReference>
<dbReference type="InterPro" id="IPR036397">
    <property type="entry name" value="RNaseH_sf"/>
</dbReference>
<evidence type="ECO:0000256" key="1">
    <source>
        <dbReference type="ARBA" id="ARBA00023268"/>
    </source>
</evidence>
<dbReference type="InterPro" id="IPR041577">
    <property type="entry name" value="RT_RNaseH_2"/>
</dbReference>
<dbReference type="EMBL" id="BQNB010021096">
    <property type="protein sequence ID" value="GJU02833.1"/>
    <property type="molecule type" value="Genomic_DNA"/>
</dbReference>
<dbReference type="SUPFAM" id="SSF56672">
    <property type="entry name" value="DNA/RNA polymerases"/>
    <property type="match status" value="1"/>
</dbReference>
<dbReference type="InterPro" id="IPR043502">
    <property type="entry name" value="DNA/RNA_pol_sf"/>
</dbReference>
<feature type="domain" description="Reverse transcriptase/retrotransposon-derived protein RNase H-like" evidence="2">
    <location>
        <begin position="44"/>
        <end position="117"/>
    </location>
</feature>
<evidence type="ECO:0000313" key="4">
    <source>
        <dbReference type="EMBL" id="GJU02833.1"/>
    </source>
</evidence>